<dbReference type="Pfam" id="PF03704">
    <property type="entry name" value="BTAD"/>
    <property type="match status" value="1"/>
</dbReference>
<name>A0A4R3L4L5_9BACL</name>
<dbReference type="Gene3D" id="1.10.10.10">
    <property type="entry name" value="Winged helix-like DNA-binding domain superfamily/Winged helix DNA-binding domain"/>
    <property type="match status" value="1"/>
</dbReference>
<evidence type="ECO:0000313" key="3">
    <source>
        <dbReference type="Proteomes" id="UP000294937"/>
    </source>
</evidence>
<dbReference type="SUPFAM" id="SSF48452">
    <property type="entry name" value="TPR-like"/>
    <property type="match status" value="3"/>
</dbReference>
<dbReference type="Gene3D" id="1.25.40.10">
    <property type="entry name" value="Tetratricopeptide repeat domain"/>
    <property type="match status" value="2"/>
</dbReference>
<keyword evidence="3" id="KW-1185">Reference proteome</keyword>
<accession>A0A4R3L4L5</accession>
<dbReference type="AlphaFoldDB" id="A0A4R3L4L5"/>
<dbReference type="EMBL" id="SMAG01000005">
    <property type="protein sequence ID" value="TCS93918.1"/>
    <property type="molecule type" value="Genomic_DNA"/>
</dbReference>
<dbReference type="PANTHER" id="PTHR35807:SF2">
    <property type="entry name" value="TRANSCRIPTIONAL ACTIVATOR DOMAIN"/>
    <property type="match status" value="1"/>
</dbReference>
<dbReference type="Gene3D" id="3.40.50.300">
    <property type="entry name" value="P-loop containing nucleotide triphosphate hydrolases"/>
    <property type="match status" value="1"/>
</dbReference>
<proteinExistence type="predicted"/>
<gene>
    <name evidence="2" type="ORF">EDD58_105128</name>
</gene>
<dbReference type="RefSeq" id="WP_131925290.1">
    <property type="nucleotide sequence ID" value="NZ_SMAG01000005.1"/>
</dbReference>
<evidence type="ECO:0000259" key="1">
    <source>
        <dbReference type="SMART" id="SM01043"/>
    </source>
</evidence>
<reference evidence="2 3" key="1">
    <citation type="submission" date="2019-03" db="EMBL/GenBank/DDBJ databases">
        <title>Genomic Encyclopedia of Type Strains, Phase IV (KMG-IV): sequencing the most valuable type-strain genomes for metagenomic binning, comparative biology and taxonomic classification.</title>
        <authorList>
            <person name="Goeker M."/>
        </authorList>
    </citation>
    <scope>NUCLEOTIDE SEQUENCE [LARGE SCALE GENOMIC DNA]</scope>
    <source>
        <strain evidence="2 3">DSM 45707</strain>
    </source>
</reference>
<dbReference type="Proteomes" id="UP000294937">
    <property type="component" value="Unassembled WGS sequence"/>
</dbReference>
<dbReference type="InterPro" id="IPR027417">
    <property type="entry name" value="P-loop_NTPase"/>
</dbReference>
<dbReference type="SUPFAM" id="SSF52540">
    <property type="entry name" value="P-loop containing nucleoside triphosphate hydrolases"/>
    <property type="match status" value="1"/>
</dbReference>
<dbReference type="InterPro" id="IPR051677">
    <property type="entry name" value="AfsR-DnrI-RedD_regulator"/>
</dbReference>
<dbReference type="InterPro" id="IPR005158">
    <property type="entry name" value="BTAD"/>
</dbReference>
<protein>
    <submittedName>
        <fullName evidence="2">Transcriptional regulator</fullName>
    </submittedName>
</protein>
<dbReference type="InterPro" id="IPR036388">
    <property type="entry name" value="WH-like_DNA-bd_sf"/>
</dbReference>
<dbReference type="InterPro" id="IPR011990">
    <property type="entry name" value="TPR-like_helical_dom_sf"/>
</dbReference>
<sequence length="1067" mass="125597">MANETGVLLTKLTPPMLDMNLVERPHLLSRLDKISAKVVILQAATGYGKTTLLASYIQKKKQAICWYRVTELDQDEKSYWLHLIYAIRQQVPQFGEGLEEHFSDQEQFLQMLINQIYCVSDPLTILIDDFHHIGDHNYFRQQIPLFISLLPPHIRLVIATRHDPKWSGLTMMKLKGELLLLEAADLAWSKQEIAQWVTMIGGPLLVEEQLQEMMDVTQGWGIAVRLATTYLLQGKGIEEIVQPHSAYYRDLYQYLEEEVWQQQSVSIQDIQEKMSFQREWSLDCFSELFGVQVDEVLLKQLESLKPFVHIDDYQIIRFHPIYQHFIQWIFRKKREDYQQCQHRWFQYLLKHQRYEEAYQYLEGSRNEEELAQMIQVCGRDWIEKGELEKLEQALKRISKDVKNQFECLWIYEGDLNRYHSQYQQAMECYVNAEKIAKEKGDFLYQSLGLEGQAKIYLDTIQPGRAEYLLNKAIDLLQETKSNEEHLEKFHRLYAENLVNMGKVSDADQWLERHREVNSKFVDDELEARLFLRTGRLRRAKQMLERKYEWELLEKNILLPRSHREVELLLSLIDCFMGAPEEAKKLAEEGMMQGVIRRSPFVEACGWIRLGHAVQLIPKYERRLAAECYQTALEMMENLRMSRGKAEPLMGLSLLYGREGATDLANYYGQQAIAETEKVQDQWLSNLTRLGMAIASFYGDRLEEATHLFGECSQRFVQCGDSYFFTVSMLWQALTAYELEDELAFSSSMEQVLKLMQTEGYEYLLQKRTMFGPRDIQKWAQLLLMAQSRGIEEAYSSFLIHGMGFQNVSSHPGYTLRIQTLGDFRVWLGEEEVSSKDWQRGKAKELFQLLLTKRRMLLMKEEICSLLWPEADDKAATRDFKVALNALNNALEPKRPARSNSFYIQRQGSLYGFNLSSGYELDADEFERLIQIGLKEDNPIQLQSGLELYGGTYLPERRYEDWCFTERERYQSLFIRGAERLAQLYVREAKYDDAIYWCERMIQEDACWEEAYRLLMVCYYLKDNRPQAIRQYKKCIDILERELGVPPMPKTEQIYKQIVQGMFNVTHL</sequence>
<organism evidence="2 3">
    <name type="scientific">Hazenella coriacea</name>
    <dbReference type="NCBI Taxonomy" id="1179467"/>
    <lineage>
        <taxon>Bacteria</taxon>
        <taxon>Bacillati</taxon>
        <taxon>Bacillota</taxon>
        <taxon>Bacilli</taxon>
        <taxon>Bacillales</taxon>
        <taxon>Thermoactinomycetaceae</taxon>
        <taxon>Hazenella</taxon>
    </lineage>
</organism>
<evidence type="ECO:0000313" key="2">
    <source>
        <dbReference type="EMBL" id="TCS93918.1"/>
    </source>
</evidence>
<feature type="domain" description="Bacterial transcriptional activator" evidence="1">
    <location>
        <begin position="920"/>
        <end position="1058"/>
    </location>
</feature>
<dbReference type="OrthoDB" id="1137593at2"/>
<comment type="caution">
    <text evidence="2">The sequence shown here is derived from an EMBL/GenBank/DDBJ whole genome shotgun (WGS) entry which is preliminary data.</text>
</comment>
<dbReference type="SMART" id="SM01043">
    <property type="entry name" value="BTAD"/>
    <property type="match status" value="1"/>
</dbReference>
<dbReference type="PANTHER" id="PTHR35807">
    <property type="entry name" value="TRANSCRIPTIONAL REGULATOR REDD-RELATED"/>
    <property type="match status" value="1"/>
</dbReference>